<dbReference type="SUPFAM" id="SSF102829">
    <property type="entry name" value="Cell division protein ZapA-like"/>
    <property type="match status" value="1"/>
</dbReference>
<keyword evidence="1" id="KW-0175">Coiled coil</keyword>
<dbReference type="KEGG" id="pfer:IRI77_09860"/>
<evidence type="ECO:0000313" key="2">
    <source>
        <dbReference type="EMBL" id="QOY90236.1"/>
    </source>
</evidence>
<keyword evidence="2" id="KW-0131">Cell cycle</keyword>
<sequence>MDAGSNEKKLVRVTIFQQPYTLRSSGESGDTEALAHAVDDLMNQIATRSAGADPTRVAVLACLHLADKVRQREQEYKLLRTRLEELDERLSETMQIDD</sequence>
<feature type="coiled-coil region" evidence="1">
    <location>
        <begin position="69"/>
        <end position="96"/>
    </location>
</feature>
<dbReference type="InterPro" id="IPR036192">
    <property type="entry name" value="Cell_div_ZapA-like_sf"/>
</dbReference>
<dbReference type="Proteomes" id="UP000593892">
    <property type="component" value="Chromosome"/>
</dbReference>
<dbReference type="Pfam" id="PF05164">
    <property type="entry name" value="ZapA"/>
    <property type="match status" value="1"/>
</dbReference>
<dbReference type="EMBL" id="CP063849">
    <property type="protein sequence ID" value="QOY90236.1"/>
    <property type="molecule type" value="Genomic_DNA"/>
</dbReference>
<evidence type="ECO:0000256" key="1">
    <source>
        <dbReference type="SAM" id="Coils"/>
    </source>
</evidence>
<gene>
    <name evidence="2" type="ORF">IRI77_09860</name>
</gene>
<organism evidence="2 3">
    <name type="scientific">Paludibaculum fermentans</name>
    <dbReference type="NCBI Taxonomy" id="1473598"/>
    <lineage>
        <taxon>Bacteria</taxon>
        <taxon>Pseudomonadati</taxon>
        <taxon>Acidobacteriota</taxon>
        <taxon>Terriglobia</taxon>
        <taxon>Bryobacterales</taxon>
        <taxon>Bryobacteraceae</taxon>
        <taxon>Paludibaculum</taxon>
    </lineage>
</organism>
<proteinExistence type="predicted"/>
<reference evidence="2 3" key="1">
    <citation type="submission" date="2020-10" db="EMBL/GenBank/DDBJ databases">
        <title>Complete genome sequence of Paludibaculum fermentans P105T, a facultatively anaerobic acidobacterium capable of dissimilatory Fe(III) reduction.</title>
        <authorList>
            <person name="Dedysh S.N."/>
            <person name="Beletsky A.V."/>
            <person name="Kulichevskaya I.S."/>
            <person name="Mardanov A.V."/>
            <person name="Ravin N.V."/>
        </authorList>
    </citation>
    <scope>NUCLEOTIDE SEQUENCE [LARGE SCALE GENOMIC DNA]</scope>
    <source>
        <strain evidence="2 3">P105</strain>
    </source>
</reference>
<dbReference type="RefSeq" id="WP_194451901.1">
    <property type="nucleotide sequence ID" value="NZ_CP063849.1"/>
</dbReference>
<accession>A0A7S7NV03</accession>
<dbReference type="AlphaFoldDB" id="A0A7S7NV03"/>
<dbReference type="InterPro" id="IPR007838">
    <property type="entry name" value="Cell_div_ZapA-like"/>
</dbReference>
<protein>
    <submittedName>
        <fullName evidence="2">Cell division protein ZapA</fullName>
    </submittedName>
</protein>
<name>A0A7S7NV03_PALFE</name>
<evidence type="ECO:0000313" key="3">
    <source>
        <dbReference type="Proteomes" id="UP000593892"/>
    </source>
</evidence>
<keyword evidence="2" id="KW-0132">Cell division</keyword>
<dbReference type="GO" id="GO:0051301">
    <property type="term" value="P:cell division"/>
    <property type="evidence" value="ECO:0007669"/>
    <property type="project" value="UniProtKB-KW"/>
</dbReference>
<keyword evidence="3" id="KW-1185">Reference proteome</keyword>